<dbReference type="InterPro" id="IPR012675">
    <property type="entry name" value="Beta-grasp_dom_sf"/>
</dbReference>
<dbReference type="CDD" id="cd17040">
    <property type="entry name" value="Ubl_MoaD_like"/>
    <property type="match status" value="1"/>
</dbReference>
<evidence type="ECO:0000313" key="2">
    <source>
        <dbReference type="EMBL" id="ABW68307.1"/>
    </source>
</evidence>
<evidence type="ECO:0000313" key="3">
    <source>
        <dbReference type="Proteomes" id="UP000008561"/>
    </source>
</evidence>
<sequence length="79" mass="8331">MKIEIRLFASLAPYGKTPLISPEGMMECKPPTTVADLVEALAVPQDEIKLVFLNGKHAGLDAAVKEGDRIGLFPPVGGG</sequence>
<dbReference type="HOGENOM" id="CLU_114601_5_2_7"/>
<evidence type="ECO:0000259" key="1">
    <source>
        <dbReference type="Pfam" id="PF14451"/>
    </source>
</evidence>
<dbReference type="AlphaFoldDB" id="A8ZW73"/>
<protein>
    <submittedName>
        <fullName evidence="2">ThiamineS protein</fullName>
    </submittedName>
</protein>
<name>A8ZW73_DESOH</name>
<dbReference type="InterPro" id="IPR016155">
    <property type="entry name" value="Mopterin_synth/thiamin_S_b"/>
</dbReference>
<reference evidence="2 3" key="1">
    <citation type="submission" date="2007-10" db="EMBL/GenBank/DDBJ databases">
        <title>Complete sequence of Desulfococcus oleovorans Hxd3.</title>
        <authorList>
            <consortium name="US DOE Joint Genome Institute"/>
            <person name="Copeland A."/>
            <person name="Lucas S."/>
            <person name="Lapidus A."/>
            <person name="Barry K."/>
            <person name="Glavina del Rio T."/>
            <person name="Dalin E."/>
            <person name="Tice H."/>
            <person name="Pitluck S."/>
            <person name="Kiss H."/>
            <person name="Brettin T."/>
            <person name="Bruce D."/>
            <person name="Detter J.C."/>
            <person name="Han C."/>
            <person name="Schmutz J."/>
            <person name="Larimer F."/>
            <person name="Land M."/>
            <person name="Hauser L."/>
            <person name="Kyrpides N."/>
            <person name="Kim E."/>
            <person name="Wawrik B."/>
            <person name="Richardson P."/>
        </authorList>
    </citation>
    <scope>NUCLEOTIDE SEQUENCE [LARGE SCALE GENOMIC DNA]</scope>
    <source>
        <strain evidence="3">DSM 6200 / JCM 39069 / Hxd3</strain>
    </source>
</reference>
<dbReference type="EMBL" id="CP000859">
    <property type="protein sequence ID" value="ABW68307.1"/>
    <property type="molecule type" value="Genomic_DNA"/>
</dbReference>
<dbReference type="eggNOG" id="COG1977">
    <property type="taxonomic scope" value="Bacteria"/>
</dbReference>
<proteinExistence type="predicted"/>
<dbReference type="OrthoDB" id="9801945at2"/>
<dbReference type="STRING" id="96561.Dole_2503"/>
<dbReference type="SUPFAM" id="SSF54285">
    <property type="entry name" value="MoaD/ThiS"/>
    <property type="match status" value="1"/>
</dbReference>
<dbReference type="InterPro" id="IPR027798">
    <property type="entry name" value="Ub_Mut7C"/>
</dbReference>
<dbReference type="Pfam" id="PF14451">
    <property type="entry name" value="Ub-Mut7C"/>
    <property type="match status" value="1"/>
</dbReference>
<feature type="domain" description="Ubiquitin Mut7-C" evidence="1">
    <location>
        <begin position="3"/>
        <end position="74"/>
    </location>
</feature>
<keyword evidence="3" id="KW-1185">Reference proteome</keyword>
<dbReference type="RefSeq" id="WP_012175919.1">
    <property type="nucleotide sequence ID" value="NC_009943.1"/>
</dbReference>
<organism evidence="2 3">
    <name type="scientific">Desulfosudis oleivorans (strain DSM 6200 / JCM 39069 / Hxd3)</name>
    <name type="common">Desulfococcus oleovorans</name>
    <dbReference type="NCBI Taxonomy" id="96561"/>
    <lineage>
        <taxon>Bacteria</taxon>
        <taxon>Pseudomonadati</taxon>
        <taxon>Thermodesulfobacteriota</taxon>
        <taxon>Desulfobacteria</taxon>
        <taxon>Desulfobacterales</taxon>
        <taxon>Desulfosudaceae</taxon>
        <taxon>Desulfosudis</taxon>
    </lineage>
</organism>
<gene>
    <name evidence="2" type="ordered locus">Dole_2503</name>
</gene>
<dbReference type="Gene3D" id="3.10.20.30">
    <property type="match status" value="1"/>
</dbReference>
<dbReference type="KEGG" id="dol:Dole_2503"/>
<accession>A8ZW73</accession>
<dbReference type="Proteomes" id="UP000008561">
    <property type="component" value="Chromosome"/>
</dbReference>